<dbReference type="OrthoDB" id="2414731at2759"/>
<keyword evidence="3" id="KW-1185">Reference proteome</keyword>
<accession>A0A9P7XV20</accession>
<feature type="signal peptide" evidence="1">
    <location>
        <begin position="1"/>
        <end position="20"/>
    </location>
</feature>
<reference evidence="2" key="1">
    <citation type="submission" date="2021-06" db="EMBL/GenBank/DDBJ databases">
        <title>Genome Sequence of Mortierella hyaline Strain SCG-10, a Cold-Adapted, Nitrate-Reducing Fungus Isolated from Soil in Minnesota, USA.</title>
        <authorList>
            <person name="Aldossari N."/>
        </authorList>
    </citation>
    <scope>NUCLEOTIDE SEQUENCE</scope>
    <source>
        <strain evidence="2">SCG-10</strain>
    </source>
</reference>
<name>A0A9P7XV20_9FUNG</name>
<evidence type="ECO:0000313" key="2">
    <source>
        <dbReference type="EMBL" id="KAG9066271.1"/>
    </source>
</evidence>
<organism evidence="2 3">
    <name type="scientific">Linnemannia hyalina</name>
    <dbReference type="NCBI Taxonomy" id="64524"/>
    <lineage>
        <taxon>Eukaryota</taxon>
        <taxon>Fungi</taxon>
        <taxon>Fungi incertae sedis</taxon>
        <taxon>Mucoromycota</taxon>
        <taxon>Mortierellomycotina</taxon>
        <taxon>Mortierellomycetes</taxon>
        <taxon>Mortierellales</taxon>
        <taxon>Mortierellaceae</taxon>
        <taxon>Linnemannia</taxon>
    </lineage>
</organism>
<dbReference type="Proteomes" id="UP000707451">
    <property type="component" value="Unassembled WGS sequence"/>
</dbReference>
<gene>
    <name evidence="2" type="ORF">KI688_001492</name>
</gene>
<feature type="chain" id="PRO_5040369235" evidence="1">
    <location>
        <begin position="21"/>
        <end position="110"/>
    </location>
</feature>
<sequence length="110" mass="11805">MTLKSTLVFALSMFLTAVSAAPYYPNSGPIINPQTTIAPQTDFIPITNVQPVVNVLPTDYNDYSWWNPWYNTYPCGWGGAGSGAWNGGFGIGAWGTGGPGSWEGPGGWNW</sequence>
<dbReference type="EMBL" id="JAHRHY010000010">
    <property type="protein sequence ID" value="KAG9066271.1"/>
    <property type="molecule type" value="Genomic_DNA"/>
</dbReference>
<evidence type="ECO:0000313" key="3">
    <source>
        <dbReference type="Proteomes" id="UP000707451"/>
    </source>
</evidence>
<proteinExistence type="predicted"/>
<keyword evidence="1" id="KW-0732">Signal</keyword>
<comment type="caution">
    <text evidence="2">The sequence shown here is derived from an EMBL/GenBank/DDBJ whole genome shotgun (WGS) entry which is preliminary data.</text>
</comment>
<evidence type="ECO:0000256" key="1">
    <source>
        <dbReference type="SAM" id="SignalP"/>
    </source>
</evidence>
<protein>
    <submittedName>
        <fullName evidence="2">Uncharacterized protein</fullName>
    </submittedName>
</protein>
<dbReference type="AlphaFoldDB" id="A0A9P7XV20"/>